<organism evidence="2 3">
    <name type="scientific">Merluccius polli</name>
    <name type="common">Benguela hake</name>
    <name type="synonym">Merluccius cadenati</name>
    <dbReference type="NCBI Taxonomy" id="89951"/>
    <lineage>
        <taxon>Eukaryota</taxon>
        <taxon>Metazoa</taxon>
        <taxon>Chordata</taxon>
        <taxon>Craniata</taxon>
        <taxon>Vertebrata</taxon>
        <taxon>Euteleostomi</taxon>
        <taxon>Actinopterygii</taxon>
        <taxon>Neopterygii</taxon>
        <taxon>Teleostei</taxon>
        <taxon>Neoteleostei</taxon>
        <taxon>Acanthomorphata</taxon>
        <taxon>Zeiogadaria</taxon>
        <taxon>Gadariae</taxon>
        <taxon>Gadiformes</taxon>
        <taxon>Gadoidei</taxon>
        <taxon>Merlucciidae</taxon>
        <taxon>Merluccius</taxon>
    </lineage>
</organism>
<dbReference type="EMBL" id="JAOPHQ010003994">
    <property type="protein sequence ID" value="KAK0140952.1"/>
    <property type="molecule type" value="Genomic_DNA"/>
</dbReference>
<keyword evidence="3" id="KW-1185">Reference proteome</keyword>
<dbReference type="AlphaFoldDB" id="A0AA47MII2"/>
<proteinExistence type="predicted"/>
<feature type="domain" description="Transposable element P transposase-like RNase H C-terminal" evidence="1">
    <location>
        <begin position="174"/>
        <end position="203"/>
    </location>
</feature>
<name>A0AA47MII2_MERPO</name>
<evidence type="ECO:0000313" key="2">
    <source>
        <dbReference type="EMBL" id="KAK0140952.1"/>
    </source>
</evidence>
<sequence length="259" mass="29336">MHSGVKVFALHDPPHLLKNTRSNLEKYNFKISTEHSSGHTFKNLLNSILNCQFKKPQLTKGHFQLNSFSKMCQQGSPGEAVHTAEFVELIDSLFDSFNSRFYKDKKALKRLLTKTSTHATFLKTYLPILQNLEVIGSKNVMFTKGWLLAIACLTQLWDHLQSEHNLSYLFTSHLNQDLVENLFATVRRKGGCRDNPNAKEFRCALRMVRVADLIKPVIGTNCAPDIDKFIATLKSIGKPPTIRPPQSVLPVTKSYNGLH</sequence>
<accession>A0AA47MII2</accession>
<gene>
    <name evidence="2" type="primary">T_1</name>
    <name evidence="2" type="ORF">N1851_022062</name>
</gene>
<dbReference type="Pfam" id="PF21789">
    <property type="entry name" value="TNP-like_RNaseH_C"/>
    <property type="match status" value="1"/>
</dbReference>
<evidence type="ECO:0000259" key="1">
    <source>
        <dbReference type="Pfam" id="PF21789"/>
    </source>
</evidence>
<reference evidence="2" key="1">
    <citation type="journal article" date="2023" name="Front. Mar. Sci.">
        <title>A new Merluccius polli reference genome to investigate the effects of global change in West African waters.</title>
        <authorList>
            <person name="Mateo J.L."/>
            <person name="Blanco-Fernandez C."/>
            <person name="Garcia-Vazquez E."/>
            <person name="Machado-Schiaffino G."/>
        </authorList>
    </citation>
    <scope>NUCLEOTIDE SEQUENCE</scope>
    <source>
        <strain evidence="2">C29</strain>
        <tissue evidence="2">Fin</tissue>
    </source>
</reference>
<dbReference type="Proteomes" id="UP001174136">
    <property type="component" value="Unassembled WGS sequence"/>
</dbReference>
<dbReference type="InterPro" id="IPR048367">
    <property type="entry name" value="TNP-like_RNaseH_C"/>
</dbReference>
<evidence type="ECO:0000313" key="3">
    <source>
        <dbReference type="Proteomes" id="UP001174136"/>
    </source>
</evidence>
<protein>
    <submittedName>
        <fullName evidence="2">Transposable element P transposase</fullName>
    </submittedName>
</protein>
<comment type="caution">
    <text evidence="2">The sequence shown here is derived from an EMBL/GenBank/DDBJ whole genome shotgun (WGS) entry which is preliminary data.</text>
</comment>